<dbReference type="GO" id="GO:0030968">
    <property type="term" value="P:endoplasmic reticulum unfolded protein response"/>
    <property type="evidence" value="ECO:0007669"/>
    <property type="project" value="TreeGrafter"/>
</dbReference>
<dbReference type="Pfam" id="PF08409">
    <property type="entry name" value="TMTC_DUF1736"/>
    <property type="match status" value="1"/>
</dbReference>
<dbReference type="STRING" id="387005.A0A183HV98"/>
<keyword evidence="4" id="KW-0812">Transmembrane</keyword>
<feature type="transmembrane region" description="Helical" evidence="4">
    <location>
        <begin position="111"/>
        <end position="133"/>
    </location>
</feature>
<evidence type="ECO:0000259" key="5">
    <source>
        <dbReference type="Pfam" id="PF08409"/>
    </source>
</evidence>
<name>A0A183HV98_9BILA</name>
<evidence type="ECO:0000256" key="4">
    <source>
        <dbReference type="SAM" id="Phobius"/>
    </source>
</evidence>
<dbReference type="GO" id="GO:0000030">
    <property type="term" value="F:mannosyltransferase activity"/>
    <property type="evidence" value="ECO:0007669"/>
    <property type="project" value="TreeGrafter"/>
</dbReference>
<keyword evidence="3 4" id="KW-0472">Membrane</keyword>
<dbReference type="GO" id="GO:0005783">
    <property type="term" value="C:endoplasmic reticulum"/>
    <property type="evidence" value="ECO:0007669"/>
    <property type="project" value="TreeGrafter"/>
</dbReference>
<dbReference type="WBParaSite" id="OFLC_0001141001-mRNA-1">
    <property type="protein sequence ID" value="OFLC_0001141001-mRNA-1"/>
    <property type="gene ID" value="OFLC_0001141001"/>
</dbReference>
<keyword evidence="1" id="KW-0677">Repeat</keyword>
<evidence type="ECO:0000256" key="2">
    <source>
        <dbReference type="ARBA" id="ARBA00022803"/>
    </source>
</evidence>
<sequence>LSKFISLIIFSNFLSFYFQDRYYACIRRVIICSLICVVLLIFRLSINGFQSPQFSPSDNLIISCPSTFLRIINYCYIYMFYIWLQLYPIHLCFDYSMGCVTLIESINDPRFLVSIVFIIGAITFITQLIKGYFEKQYRFN</sequence>
<reference evidence="6" key="1">
    <citation type="submission" date="2016-06" db="UniProtKB">
        <authorList>
            <consortium name="WormBaseParasite"/>
        </authorList>
    </citation>
    <scope>IDENTIFICATION</scope>
</reference>
<proteinExistence type="predicted"/>
<evidence type="ECO:0000313" key="6">
    <source>
        <dbReference type="WBParaSite" id="OFLC_0001141001-mRNA-1"/>
    </source>
</evidence>
<dbReference type="PANTHER" id="PTHR44227:SF3">
    <property type="entry name" value="PROTEIN O-MANNOSYL-TRANSFERASE TMTC4"/>
    <property type="match status" value="1"/>
</dbReference>
<feature type="transmembrane region" description="Helical" evidence="4">
    <location>
        <begin position="67"/>
        <end position="87"/>
    </location>
</feature>
<feature type="domain" description="DUF1736" evidence="5">
    <location>
        <begin position="48"/>
        <end position="120"/>
    </location>
</feature>
<feature type="transmembrane region" description="Helical" evidence="4">
    <location>
        <begin position="26"/>
        <end position="46"/>
    </location>
</feature>
<evidence type="ECO:0000256" key="1">
    <source>
        <dbReference type="ARBA" id="ARBA00022737"/>
    </source>
</evidence>
<protein>
    <submittedName>
        <fullName evidence="6">DUF1736 domain-containing protein</fullName>
    </submittedName>
</protein>
<keyword evidence="2" id="KW-0802">TPR repeat</keyword>
<dbReference type="InterPro" id="IPR052346">
    <property type="entry name" value="O-mannosyl-transferase_TMTC"/>
</dbReference>
<dbReference type="GO" id="GO:0035269">
    <property type="term" value="P:protein O-linked glycosylation via mannose"/>
    <property type="evidence" value="ECO:0007669"/>
    <property type="project" value="TreeGrafter"/>
</dbReference>
<dbReference type="AlphaFoldDB" id="A0A183HV98"/>
<dbReference type="PANTHER" id="PTHR44227">
    <property type="match status" value="1"/>
</dbReference>
<keyword evidence="4" id="KW-1133">Transmembrane helix</keyword>
<dbReference type="InterPro" id="IPR013618">
    <property type="entry name" value="TMTC_DUF1736"/>
</dbReference>
<evidence type="ECO:0000256" key="3">
    <source>
        <dbReference type="ARBA" id="ARBA00023136"/>
    </source>
</evidence>
<accession>A0A183HV98</accession>
<organism evidence="6">
    <name type="scientific">Onchocerca flexuosa</name>
    <dbReference type="NCBI Taxonomy" id="387005"/>
    <lineage>
        <taxon>Eukaryota</taxon>
        <taxon>Metazoa</taxon>
        <taxon>Ecdysozoa</taxon>
        <taxon>Nematoda</taxon>
        <taxon>Chromadorea</taxon>
        <taxon>Rhabditida</taxon>
        <taxon>Spirurina</taxon>
        <taxon>Spiruromorpha</taxon>
        <taxon>Filarioidea</taxon>
        <taxon>Onchocercidae</taxon>
        <taxon>Onchocerca</taxon>
    </lineage>
</organism>